<feature type="transmembrane region" description="Helical" evidence="8">
    <location>
        <begin position="75"/>
        <end position="95"/>
    </location>
</feature>
<reference evidence="9" key="1">
    <citation type="submission" date="2020-12" db="EMBL/GenBank/DDBJ databases">
        <title>Taurinivorans muris gen. nov., sp. nov., fundamental and realized metabolic niche of a ubiquitous sulfidogenic bacterium in the murine intestine.</title>
        <authorList>
            <person name="Ye H."/>
            <person name="Hanson B.T."/>
            <person name="Loy A."/>
        </authorList>
    </citation>
    <scope>NUCLEOTIDE SEQUENCE</scope>
    <source>
        <strain evidence="9">LT0009</strain>
    </source>
</reference>
<dbReference type="RefSeq" id="WP_334314924.1">
    <property type="nucleotide sequence ID" value="NZ_CP065938.1"/>
</dbReference>
<dbReference type="InterPro" id="IPR004299">
    <property type="entry name" value="MBOAT_fam"/>
</dbReference>
<dbReference type="InterPro" id="IPR051085">
    <property type="entry name" value="MB_O-acyltransferase"/>
</dbReference>
<protein>
    <submittedName>
        <fullName evidence="9">MBOAT family protein</fullName>
    </submittedName>
</protein>
<feature type="transmembrane region" description="Helical" evidence="8">
    <location>
        <begin position="158"/>
        <end position="177"/>
    </location>
</feature>
<keyword evidence="7" id="KW-0808">Transferase</keyword>
<feature type="transmembrane region" description="Helical" evidence="8">
    <location>
        <begin position="116"/>
        <end position="138"/>
    </location>
</feature>
<evidence type="ECO:0000256" key="1">
    <source>
        <dbReference type="ARBA" id="ARBA00004651"/>
    </source>
</evidence>
<accession>A0ABY5Y265</accession>
<dbReference type="Pfam" id="PF03062">
    <property type="entry name" value="MBOAT"/>
    <property type="match status" value="1"/>
</dbReference>
<dbReference type="PIRSF" id="PIRSF016636">
    <property type="entry name" value="AlgI_DltB"/>
    <property type="match status" value="1"/>
</dbReference>
<keyword evidence="5 8" id="KW-1133">Transmembrane helix</keyword>
<dbReference type="InterPro" id="IPR024194">
    <property type="entry name" value="Ac/AlaTfrase_AlgI/DltB"/>
</dbReference>
<keyword evidence="6 7" id="KW-0472">Membrane</keyword>
<organism evidence="9 10">
    <name type="scientific">Taurinivorans muris</name>
    <dbReference type="NCBI Taxonomy" id="2787751"/>
    <lineage>
        <taxon>Bacteria</taxon>
        <taxon>Pseudomonadati</taxon>
        <taxon>Thermodesulfobacteriota</taxon>
        <taxon>Desulfovibrionia</taxon>
        <taxon>Desulfovibrionales</taxon>
        <taxon>Desulfovibrionaceae</taxon>
        <taxon>Taurinivorans</taxon>
    </lineage>
</organism>
<comment type="similarity">
    <text evidence="2 7">Belongs to the membrane-bound acyltransferase family.</text>
</comment>
<evidence type="ECO:0000256" key="6">
    <source>
        <dbReference type="ARBA" id="ARBA00023136"/>
    </source>
</evidence>
<keyword evidence="4 8" id="KW-0812">Transmembrane</keyword>
<dbReference type="EMBL" id="CP065938">
    <property type="protein sequence ID" value="UWX05348.1"/>
    <property type="molecule type" value="Genomic_DNA"/>
</dbReference>
<feature type="transmembrane region" description="Helical" evidence="8">
    <location>
        <begin position="6"/>
        <end position="26"/>
    </location>
</feature>
<feature type="transmembrane region" description="Helical" evidence="8">
    <location>
        <begin position="387"/>
        <end position="407"/>
    </location>
</feature>
<name>A0ABY5Y265_9BACT</name>
<keyword evidence="7" id="KW-0012">Acyltransferase</keyword>
<dbReference type="PIRSF" id="PIRSF500217">
    <property type="entry name" value="AlgI"/>
    <property type="match status" value="1"/>
</dbReference>
<gene>
    <name evidence="9" type="ORF">JBF11_07790</name>
</gene>
<feature type="transmembrane region" description="Helical" evidence="8">
    <location>
        <begin position="467"/>
        <end position="491"/>
    </location>
</feature>
<evidence type="ECO:0000256" key="5">
    <source>
        <dbReference type="ARBA" id="ARBA00022989"/>
    </source>
</evidence>
<sequence>MNFVTFQFAIFFLFVLILLSLRINTLKTHKTLLLGINIAFYSFAGVQFLPLLLIVAFINYYSAVLTNSHPLKKHAFRRGVIGIAVLLQILILGFFKYYEFLILSAEQLINSAGLQISLIFLLPDMDILLPVGLSFYIFQGMSYAIDRYRDTALKPMTFLDVLLFVSFFPVVLSGPIMRSSQFFPQLMEDSPAGSDEEYEQLEKKLINRDIAEGFSYILSGLFKKVVLASYLSEHIVRDVFQSPEFYSSETVLVAMYAYAMQIFCDFSGYTDIAIGIGRLIGFKIPQNFNAPYLATSLKEFWHRWHISLSAWLRDYVYFSLGGNRKGNKYINLFITMTLGGLWHGSHLRFLIWGMAHGLGLVFNHAWTRYNPCKAMLKNGFFAKTYAFFSWFLTFHAVCVLWLFFRAGNTQTAFAMITKILAFTEEGDGYPLLVPIAVLLTMLMQVIGKHCFSGFAFILEKLCFPFKAALIALICAIILKLGPDGVLPFIYFQF</sequence>
<evidence type="ECO:0000256" key="3">
    <source>
        <dbReference type="ARBA" id="ARBA00022475"/>
    </source>
</evidence>
<dbReference type="PANTHER" id="PTHR13285:SF18">
    <property type="entry name" value="PROTEIN-CYSTEINE N-PALMITOYLTRANSFERASE RASP"/>
    <property type="match status" value="1"/>
</dbReference>
<keyword evidence="10" id="KW-1185">Reference proteome</keyword>
<evidence type="ECO:0000256" key="4">
    <source>
        <dbReference type="ARBA" id="ARBA00022692"/>
    </source>
</evidence>
<evidence type="ECO:0000256" key="8">
    <source>
        <dbReference type="SAM" id="Phobius"/>
    </source>
</evidence>
<dbReference type="Proteomes" id="UP001058120">
    <property type="component" value="Chromosome"/>
</dbReference>
<evidence type="ECO:0000256" key="7">
    <source>
        <dbReference type="PIRNR" id="PIRNR016636"/>
    </source>
</evidence>
<comment type="subcellular location">
    <subcellularLocation>
        <location evidence="1">Cell membrane</location>
        <topology evidence="1">Multi-pass membrane protein</topology>
    </subcellularLocation>
</comment>
<keyword evidence="3 7" id="KW-1003">Cell membrane</keyword>
<evidence type="ECO:0000313" key="9">
    <source>
        <dbReference type="EMBL" id="UWX05348.1"/>
    </source>
</evidence>
<feature type="transmembrane region" description="Helical" evidence="8">
    <location>
        <begin position="428"/>
        <end position="447"/>
    </location>
</feature>
<evidence type="ECO:0000313" key="10">
    <source>
        <dbReference type="Proteomes" id="UP001058120"/>
    </source>
</evidence>
<feature type="transmembrane region" description="Helical" evidence="8">
    <location>
        <begin position="38"/>
        <end position="63"/>
    </location>
</feature>
<dbReference type="PANTHER" id="PTHR13285">
    <property type="entry name" value="ACYLTRANSFERASE"/>
    <property type="match status" value="1"/>
</dbReference>
<evidence type="ECO:0000256" key="2">
    <source>
        <dbReference type="ARBA" id="ARBA00010323"/>
    </source>
</evidence>
<dbReference type="InterPro" id="IPR028362">
    <property type="entry name" value="AlgI"/>
</dbReference>
<proteinExistence type="inferred from homology"/>